<keyword evidence="1" id="KW-0732">Signal</keyword>
<sequence length="218" mass="23931">MKRKLLFFLLVIGLSSQAQITAIHGIIAKKKTVASDLLTGYAFLNLSVGQSDVSITRIGNTETWRLYNDGVGKSQPGKKFVKGSAFGIQKKANTYQQVLSITYVQGSNGNYIALSMAFDENGSLKITANHDVDVIDDTPTTQPGIGQYSIFEDISTGTSPLSTRIIRHSILDVDKTTVVYYKDYTIHNTSENDSVIDFVMISQNGVINYPQSKNTVAY</sequence>
<proteinExistence type="predicted"/>
<comment type="caution">
    <text evidence="2">The sequence shown here is derived from an EMBL/GenBank/DDBJ whole genome shotgun (WGS) entry which is preliminary data.</text>
</comment>
<dbReference type="EMBL" id="JAPWGL010000001">
    <property type="protein sequence ID" value="MCZ4222514.1"/>
    <property type="molecule type" value="Genomic_DNA"/>
</dbReference>
<accession>A0ABT4KUA1</accession>
<feature type="chain" id="PRO_5046114660" evidence="1">
    <location>
        <begin position="21"/>
        <end position="218"/>
    </location>
</feature>
<evidence type="ECO:0000313" key="2">
    <source>
        <dbReference type="EMBL" id="MCZ4222514.1"/>
    </source>
</evidence>
<protein>
    <submittedName>
        <fullName evidence="2">Uncharacterized protein</fullName>
    </submittedName>
</protein>
<evidence type="ECO:0000313" key="3">
    <source>
        <dbReference type="Proteomes" id="UP001144341"/>
    </source>
</evidence>
<dbReference type="Proteomes" id="UP001144341">
    <property type="component" value="Unassembled WGS sequence"/>
</dbReference>
<dbReference type="RefSeq" id="WP_269414315.1">
    <property type="nucleotide sequence ID" value="NZ_JAPWGL010000001.1"/>
</dbReference>
<gene>
    <name evidence="2" type="ORF">O0931_04320</name>
</gene>
<name>A0ABT4KUA1_9SPHI</name>
<reference evidence="2" key="1">
    <citation type="submission" date="2022-12" db="EMBL/GenBank/DDBJ databases">
        <title>Genome sequence of SJ11.</title>
        <authorList>
            <person name="Woo H."/>
        </authorList>
    </citation>
    <scope>NUCLEOTIDE SEQUENCE</scope>
    <source>
        <strain evidence="2">SJ11</strain>
    </source>
</reference>
<keyword evidence="3" id="KW-1185">Reference proteome</keyword>
<feature type="signal peptide" evidence="1">
    <location>
        <begin position="1"/>
        <end position="20"/>
    </location>
</feature>
<organism evidence="2 3">
    <name type="scientific">Pedobacter rhodius</name>
    <dbReference type="NCBI Taxonomy" id="3004098"/>
    <lineage>
        <taxon>Bacteria</taxon>
        <taxon>Pseudomonadati</taxon>
        <taxon>Bacteroidota</taxon>
        <taxon>Sphingobacteriia</taxon>
        <taxon>Sphingobacteriales</taxon>
        <taxon>Sphingobacteriaceae</taxon>
        <taxon>Pedobacter</taxon>
    </lineage>
</organism>
<evidence type="ECO:0000256" key="1">
    <source>
        <dbReference type="SAM" id="SignalP"/>
    </source>
</evidence>